<dbReference type="CDD" id="cd01949">
    <property type="entry name" value="GGDEF"/>
    <property type="match status" value="1"/>
</dbReference>
<evidence type="ECO:0000313" key="5">
    <source>
        <dbReference type="Proteomes" id="UP000285655"/>
    </source>
</evidence>
<dbReference type="Pfam" id="PF00990">
    <property type="entry name" value="GGDEF"/>
    <property type="match status" value="1"/>
</dbReference>
<dbReference type="GO" id="GO:0043709">
    <property type="term" value="P:cell adhesion involved in single-species biofilm formation"/>
    <property type="evidence" value="ECO:0007669"/>
    <property type="project" value="TreeGrafter"/>
</dbReference>
<dbReference type="EMBL" id="QZJW01000061">
    <property type="protein sequence ID" value="RJO59859.1"/>
    <property type="molecule type" value="Genomic_DNA"/>
</dbReference>
<dbReference type="FunFam" id="3.30.70.270:FF:000001">
    <property type="entry name" value="Diguanylate cyclase domain protein"/>
    <property type="match status" value="1"/>
</dbReference>
<dbReference type="Gene3D" id="6.10.340.10">
    <property type="match status" value="1"/>
</dbReference>
<comment type="caution">
    <text evidence="4">The sequence shown here is derived from an EMBL/GenBank/DDBJ whole genome shotgun (WGS) entry which is preliminary data.</text>
</comment>
<feature type="transmembrane region" description="Helical" evidence="1">
    <location>
        <begin position="24"/>
        <end position="49"/>
    </location>
</feature>
<dbReference type="CDD" id="cd06225">
    <property type="entry name" value="HAMP"/>
    <property type="match status" value="1"/>
</dbReference>
<dbReference type="GO" id="GO:1902201">
    <property type="term" value="P:negative regulation of bacterial-type flagellum-dependent cell motility"/>
    <property type="evidence" value="ECO:0007669"/>
    <property type="project" value="TreeGrafter"/>
</dbReference>
<name>A0A419D9A6_9BACT</name>
<organism evidence="4 5">
    <name type="scientific">candidate division WS5 bacterium</name>
    <dbReference type="NCBI Taxonomy" id="2093353"/>
    <lineage>
        <taxon>Bacteria</taxon>
        <taxon>candidate division WS5</taxon>
    </lineage>
</organism>
<dbReference type="SMART" id="SM00267">
    <property type="entry name" value="GGDEF"/>
    <property type="match status" value="1"/>
</dbReference>
<dbReference type="SUPFAM" id="SSF158472">
    <property type="entry name" value="HAMP domain-like"/>
    <property type="match status" value="1"/>
</dbReference>
<sequence length="646" mass="72679">MNKALKKRIIDYITFTDIPIWQKLLLFAAGGIAWFIIIAMIGFGAMTYVNNASKALTDEVVPHIQASQKLIIKIRGANVSVHNIVIHNETAIINDNAQRARDLLGNASATLDALVKGGKINDYSDLTGELISEYQVVPIDNSLREQYVKDVITKNHTLIKLLNELISIKLQVLESGEAGLHAKNILFMQKLKEYDTITVQTVTVLSKLTSSISALQKQYIEKIDTVLSQSMAMFMLVGFLAVSLLTLFSYFLKTSMTKPLKAITEQIKVLSEGEVDLTKQITIGSKDEIAELSSNFNMLMQTIHDMNTFKKVIEEDDSLEDVYTRLAKVFYDNLGLDDFSIFEATERKKTMELVHTPYSREDICCNKEILIDGNLCRAKKTGHTVSSIRYPEICKQFLLAPEKFHICIPMIIGGSTGGVVQFQFDKFSKNGNEKPTPILHADCIERQILKAEQYINESSAVIEAKRLTCVLKESSIRDQMTGLYNRRFLEEYVETLIAGVMRKGGQLGLLMCDLDFFKEVNDKFGHDAGDAVLKETTHVISRSARSADLVIRFGGEEFLVIVNDSKPGDAEEVAQRIRTKIAATKIKTAGQVIQKTISIGYCEFPKDTQNFWEAIKYADIALYKAKESGRNRVLKFEKEMWTTEAY</sequence>
<keyword evidence="1" id="KW-1133">Transmembrane helix</keyword>
<dbReference type="GO" id="GO:0052621">
    <property type="term" value="F:diguanylate cyclase activity"/>
    <property type="evidence" value="ECO:0007669"/>
    <property type="project" value="TreeGrafter"/>
</dbReference>
<dbReference type="NCBIfam" id="TIGR00254">
    <property type="entry name" value="GGDEF"/>
    <property type="match status" value="1"/>
</dbReference>
<dbReference type="PANTHER" id="PTHR45138:SF9">
    <property type="entry name" value="DIGUANYLATE CYCLASE DGCM-RELATED"/>
    <property type="match status" value="1"/>
</dbReference>
<evidence type="ECO:0000313" key="4">
    <source>
        <dbReference type="EMBL" id="RJO59859.1"/>
    </source>
</evidence>
<proteinExistence type="predicted"/>
<accession>A0A419D9A6</accession>
<protein>
    <submittedName>
        <fullName evidence="4">Diguanylate cyclase</fullName>
    </submittedName>
</protein>
<keyword evidence="1" id="KW-0472">Membrane</keyword>
<dbReference type="GO" id="GO:0005886">
    <property type="term" value="C:plasma membrane"/>
    <property type="evidence" value="ECO:0007669"/>
    <property type="project" value="TreeGrafter"/>
</dbReference>
<dbReference type="InterPro" id="IPR000160">
    <property type="entry name" value="GGDEF_dom"/>
</dbReference>
<dbReference type="Pfam" id="PF00672">
    <property type="entry name" value="HAMP"/>
    <property type="match status" value="1"/>
</dbReference>
<dbReference type="PANTHER" id="PTHR45138">
    <property type="entry name" value="REGULATORY COMPONENTS OF SENSORY TRANSDUCTION SYSTEM"/>
    <property type="match status" value="1"/>
</dbReference>
<dbReference type="SMART" id="SM00304">
    <property type="entry name" value="HAMP"/>
    <property type="match status" value="1"/>
</dbReference>
<dbReference type="PROSITE" id="PS50885">
    <property type="entry name" value="HAMP"/>
    <property type="match status" value="1"/>
</dbReference>
<feature type="transmembrane region" description="Helical" evidence="1">
    <location>
        <begin position="231"/>
        <end position="252"/>
    </location>
</feature>
<dbReference type="AlphaFoldDB" id="A0A419D9A6"/>
<evidence type="ECO:0000259" key="2">
    <source>
        <dbReference type="PROSITE" id="PS50885"/>
    </source>
</evidence>
<dbReference type="Proteomes" id="UP000285655">
    <property type="component" value="Unassembled WGS sequence"/>
</dbReference>
<gene>
    <name evidence="4" type="ORF">C4544_07665</name>
</gene>
<dbReference type="InterPro" id="IPR003660">
    <property type="entry name" value="HAMP_dom"/>
</dbReference>
<dbReference type="InterPro" id="IPR029787">
    <property type="entry name" value="Nucleotide_cyclase"/>
</dbReference>
<feature type="domain" description="HAMP" evidence="2">
    <location>
        <begin position="254"/>
        <end position="308"/>
    </location>
</feature>
<evidence type="ECO:0000256" key="1">
    <source>
        <dbReference type="SAM" id="Phobius"/>
    </source>
</evidence>
<reference evidence="4 5" key="1">
    <citation type="journal article" date="2017" name="ISME J.">
        <title>Energy and carbon metabolisms in a deep terrestrial subsurface fluid microbial community.</title>
        <authorList>
            <person name="Momper L."/>
            <person name="Jungbluth S.P."/>
            <person name="Lee M.D."/>
            <person name="Amend J.P."/>
        </authorList>
    </citation>
    <scope>NUCLEOTIDE SEQUENCE [LARGE SCALE GENOMIC DNA]</scope>
    <source>
        <strain evidence="4">SURF_29</strain>
    </source>
</reference>
<keyword evidence="1" id="KW-0812">Transmembrane</keyword>
<feature type="domain" description="GGDEF" evidence="3">
    <location>
        <begin position="505"/>
        <end position="638"/>
    </location>
</feature>
<dbReference type="InterPro" id="IPR043128">
    <property type="entry name" value="Rev_trsase/Diguanyl_cyclase"/>
</dbReference>
<dbReference type="GO" id="GO:0007165">
    <property type="term" value="P:signal transduction"/>
    <property type="evidence" value="ECO:0007669"/>
    <property type="project" value="InterPro"/>
</dbReference>
<dbReference type="SUPFAM" id="SSF55073">
    <property type="entry name" value="Nucleotide cyclase"/>
    <property type="match status" value="1"/>
</dbReference>
<dbReference type="PROSITE" id="PS50887">
    <property type="entry name" value="GGDEF"/>
    <property type="match status" value="1"/>
</dbReference>
<dbReference type="InterPro" id="IPR050469">
    <property type="entry name" value="Diguanylate_Cyclase"/>
</dbReference>
<evidence type="ECO:0000259" key="3">
    <source>
        <dbReference type="PROSITE" id="PS50887"/>
    </source>
</evidence>
<dbReference type="Gene3D" id="3.30.70.270">
    <property type="match status" value="1"/>
</dbReference>